<evidence type="ECO:0000313" key="4">
    <source>
        <dbReference type="Proteomes" id="UP000515811"/>
    </source>
</evidence>
<dbReference type="Proteomes" id="UP000515811">
    <property type="component" value="Chromosome"/>
</dbReference>
<keyword evidence="2" id="KW-0812">Transmembrane</keyword>
<keyword evidence="4" id="KW-1185">Reference proteome</keyword>
<protein>
    <submittedName>
        <fullName evidence="3">FixH family protein</fullName>
    </submittedName>
</protein>
<feature type="transmembrane region" description="Helical" evidence="2">
    <location>
        <begin position="27"/>
        <end position="50"/>
    </location>
</feature>
<accession>A0A7G9RKE5</accession>
<dbReference type="AlphaFoldDB" id="A0A7G9RKE5"/>
<keyword evidence="2" id="KW-0472">Membrane</keyword>
<name>A0A7G9RKE5_9BURK</name>
<dbReference type="RefSeq" id="WP_187596340.1">
    <property type="nucleotide sequence ID" value="NZ_CP060714.1"/>
</dbReference>
<dbReference type="KEGG" id="drg:H9K76_15980"/>
<dbReference type="InterPro" id="IPR008620">
    <property type="entry name" value="FixH"/>
</dbReference>
<proteinExistence type="predicted"/>
<sequence>MQTTVDTSLNASKDAPAAAQPWWRFGMVWMIIAGPAIVVVAGFITLWIAIRTPDPVVEEDYYQRGLNINETLRQQGQERSMMPAVKGRNHAATDDDSMRPADQ</sequence>
<reference evidence="3 4" key="1">
    <citation type="submission" date="2020-08" db="EMBL/GenBank/DDBJ databases">
        <title>Genome sequence of Diaphorobacter ruginosibacter DSM 27467T.</title>
        <authorList>
            <person name="Hyun D.-W."/>
            <person name="Bae J.-W."/>
        </authorList>
    </citation>
    <scope>NUCLEOTIDE SEQUENCE [LARGE SCALE GENOMIC DNA]</scope>
    <source>
        <strain evidence="3 4">DSM 27467</strain>
    </source>
</reference>
<organism evidence="3 4">
    <name type="scientific">Diaphorobacter ruginosibacter</name>
    <dbReference type="NCBI Taxonomy" id="1715720"/>
    <lineage>
        <taxon>Bacteria</taxon>
        <taxon>Pseudomonadati</taxon>
        <taxon>Pseudomonadota</taxon>
        <taxon>Betaproteobacteria</taxon>
        <taxon>Burkholderiales</taxon>
        <taxon>Comamonadaceae</taxon>
        <taxon>Diaphorobacter</taxon>
    </lineage>
</organism>
<dbReference type="EMBL" id="CP060714">
    <property type="protein sequence ID" value="QNN56070.1"/>
    <property type="molecule type" value="Genomic_DNA"/>
</dbReference>
<dbReference type="Pfam" id="PF05751">
    <property type="entry name" value="FixH"/>
    <property type="match status" value="1"/>
</dbReference>
<keyword evidence="2" id="KW-1133">Transmembrane helix</keyword>
<evidence type="ECO:0000313" key="3">
    <source>
        <dbReference type="EMBL" id="QNN56070.1"/>
    </source>
</evidence>
<evidence type="ECO:0000256" key="1">
    <source>
        <dbReference type="SAM" id="MobiDB-lite"/>
    </source>
</evidence>
<evidence type="ECO:0000256" key="2">
    <source>
        <dbReference type="SAM" id="Phobius"/>
    </source>
</evidence>
<gene>
    <name evidence="3" type="ORF">H9K76_15980</name>
</gene>
<feature type="compositionally biased region" description="Basic and acidic residues" evidence="1">
    <location>
        <begin position="91"/>
        <end position="103"/>
    </location>
</feature>
<feature type="region of interest" description="Disordered" evidence="1">
    <location>
        <begin position="73"/>
        <end position="103"/>
    </location>
</feature>